<feature type="transmembrane region" description="Helical" evidence="5">
    <location>
        <begin position="325"/>
        <end position="349"/>
    </location>
</feature>
<dbReference type="PANTHER" id="PTHR43471">
    <property type="entry name" value="ABC TRANSPORTER PERMEASE"/>
    <property type="match status" value="1"/>
</dbReference>
<dbReference type="Pfam" id="PF12698">
    <property type="entry name" value="ABC2_membrane_3"/>
    <property type="match status" value="1"/>
</dbReference>
<evidence type="ECO:0000259" key="6">
    <source>
        <dbReference type="Pfam" id="PF12698"/>
    </source>
</evidence>
<keyword evidence="3 5" id="KW-1133">Transmembrane helix</keyword>
<dbReference type="InterPro" id="IPR013525">
    <property type="entry name" value="ABC2_TM"/>
</dbReference>
<evidence type="ECO:0000256" key="5">
    <source>
        <dbReference type="SAM" id="Phobius"/>
    </source>
</evidence>
<dbReference type="PANTHER" id="PTHR43471:SF3">
    <property type="entry name" value="ABC TRANSPORTER PERMEASE PROTEIN NATB"/>
    <property type="match status" value="1"/>
</dbReference>
<protein>
    <submittedName>
        <fullName evidence="7">ABC transporter permease</fullName>
    </submittedName>
</protein>
<dbReference type="GO" id="GO:0140359">
    <property type="term" value="F:ABC-type transporter activity"/>
    <property type="evidence" value="ECO:0007669"/>
    <property type="project" value="InterPro"/>
</dbReference>
<evidence type="ECO:0000256" key="4">
    <source>
        <dbReference type="ARBA" id="ARBA00023136"/>
    </source>
</evidence>
<keyword evidence="8" id="KW-1185">Reference proteome</keyword>
<dbReference type="AlphaFoldDB" id="A0A8E6B7A8"/>
<feature type="transmembrane region" description="Helical" evidence="5">
    <location>
        <begin position="20"/>
        <end position="42"/>
    </location>
</feature>
<reference evidence="7" key="1">
    <citation type="submission" date="2021-05" db="EMBL/GenBank/DDBJ databases">
        <title>Complete genome sequence of the cellulolytic planctomycete Telmatocola sphagniphila SP2T and characterization of the first cellulase from planctomycetes.</title>
        <authorList>
            <person name="Rakitin A.L."/>
            <person name="Beletsky A.V."/>
            <person name="Naumoff D.G."/>
            <person name="Kulichevskaya I.S."/>
            <person name="Mardanov A.V."/>
            <person name="Ravin N.V."/>
            <person name="Dedysh S.N."/>
        </authorList>
    </citation>
    <scope>NUCLEOTIDE SEQUENCE</scope>
    <source>
        <strain evidence="7">SP2T</strain>
    </source>
</reference>
<evidence type="ECO:0000313" key="7">
    <source>
        <dbReference type="EMBL" id="QVL31730.1"/>
    </source>
</evidence>
<dbReference type="KEGG" id="tsph:KIH39_23280"/>
<feature type="transmembrane region" description="Helical" evidence="5">
    <location>
        <begin position="361"/>
        <end position="380"/>
    </location>
</feature>
<feature type="transmembrane region" description="Helical" evidence="5">
    <location>
        <begin position="414"/>
        <end position="435"/>
    </location>
</feature>
<evidence type="ECO:0000256" key="3">
    <source>
        <dbReference type="ARBA" id="ARBA00022989"/>
    </source>
</evidence>
<name>A0A8E6B7A8_9BACT</name>
<evidence type="ECO:0000256" key="1">
    <source>
        <dbReference type="ARBA" id="ARBA00004141"/>
    </source>
</evidence>
<feature type="domain" description="ABC-2 type transporter transmembrane" evidence="6">
    <location>
        <begin position="19"/>
        <end position="435"/>
    </location>
</feature>
<evidence type="ECO:0000313" key="8">
    <source>
        <dbReference type="Proteomes" id="UP000676194"/>
    </source>
</evidence>
<dbReference type="Proteomes" id="UP000676194">
    <property type="component" value="Chromosome"/>
</dbReference>
<keyword evidence="4 5" id="KW-0472">Membrane</keyword>
<gene>
    <name evidence="7" type="ORF">KIH39_23280</name>
</gene>
<proteinExistence type="predicted"/>
<feature type="transmembrane region" description="Helical" evidence="5">
    <location>
        <begin position="291"/>
        <end position="313"/>
    </location>
</feature>
<evidence type="ECO:0000256" key="2">
    <source>
        <dbReference type="ARBA" id="ARBA00022692"/>
    </source>
</evidence>
<dbReference type="GO" id="GO:0016020">
    <property type="term" value="C:membrane"/>
    <property type="evidence" value="ECO:0007669"/>
    <property type="project" value="UniProtKB-SubCell"/>
</dbReference>
<sequence>MDKIFTIAAREYKAAVRSKAFILTMLMMPIFSFGSILVQVVLEKVDVKEMKIAVVDRSEGGKLGEVLKQLVDENSEFKKQLTEATKKNPEIEKAAPQLKELVSMKMAIETIPPSKDDKESILQQRYELSQRVENGELDGFVEIGKEVYKPITKLAEEQPDDQIVKLRFKNAIEAAKFRFPAQFLLTEAVQVQRFNDKKLNAFEIKPLLAQVIVEPHSLVVKDKLTGELKEGKKGAQFVNLFLPAALIGLMFMVIMVGATPAMQGIVEEKSQRIAEVILGSVSPFQLMAGKLVGVIGVALTMASVYLLGGYFVAYRYGYADLLSPVLLFWFGFFLILALLIYGSLFIAVGAAAVDIKDTQSLMMPIMLIACIPLFALSKIISDPNGMIATVASFFPFGTPMIMVARQSVPPGVPLWQLLTSIVLVLMTTLLCVWAAGRIFRVGILMHGKGAKFGEMVKWIFRG</sequence>
<feature type="transmembrane region" description="Helical" evidence="5">
    <location>
        <begin position="387"/>
        <end position="408"/>
    </location>
</feature>
<organism evidence="7 8">
    <name type="scientific">Telmatocola sphagniphila</name>
    <dbReference type="NCBI Taxonomy" id="1123043"/>
    <lineage>
        <taxon>Bacteria</taxon>
        <taxon>Pseudomonadati</taxon>
        <taxon>Planctomycetota</taxon>
        <taxon>Planctomycetia</taxon>
        <taxon>Gemmatales</taxon>
        <taxon>Gemmataceae</taxon>
    </lineage>
</organism>
<dbReference type="RefSeq" id="WP_213495911.1">
    <property type="nucleotide sequence ID" value="NZ_CP074694.1"/>
</dbReference>
<accession>A0A8E6B7A8</accession>
<keyword evidence="2 5" id="KW-0812">Transmembrane</keyword>
<dbReference type="EMBL" id="CP074694">
    <property type="protein sequence ID" value="QVL31730.1"/>
    <property type="molecule type" value="Genomic_DNA"/>
</dbReference>
<feature type="transmembrane region" description="Helical" evidence="5">
    <location>
        <begin position="237"/>
        <end position="258"/>
    </location>
</feature>
<comment type="subcellular location">
    <subcellularLocation>
        <location evidence="1">Membrane</location>
        <topology evidence="1">Multi-pass membrane protein</topology>
    </subcellularLocation>
</comment>